<dbReference type="InterPro" id="IPR024079">
    <property type="entry name" value="MetalloPept_cat_dom_sf"/>
</dbReference>
<protein>
    <recommendedName>
        <fullName evidence="4">Zinc-dependent peptidase</fullName>
    </recommendedName>
</protein>
<dbReference type="GO" id="GO:0008237">
    <property type="term" value="F:metallopeptidase activity"/>
    <property type="evidence" value="ECO:0007669"/>
    <property type="project" value="InterPro"/>
</dbReference>
<dbReference type="InterPro" id="IPR010384">
    <property type="entry name" value="MtfA_fam"/>
</dbReference>
<dbReference type="SUPFAM" id="SSF55486">
    <property type="entry name" value="Metalloproteases ('zincins'), catalytic domain"/>
    <property type="match status" value="1"/>
</dbReference>
<dbReference type="AlphaFoldDB" id="A0A7X3D1N0"/>
<organism evidence="2 3">
    <name type="scientific">Zobellia amurskyensis</name>
    <dbReference type="NCBI Taxonomy" id="248905"/>
    <lineage>
        <taxon>Bacteria</taxon>
        <taxon>Pseudomonadati</taxon>
        <taxon>Bacteroidota</taxon>
        <taxon>Flavobacteriia</taxon>
        <taxon>Flavobacteriales</taxon>
        <taxon>Flavobacteriaceae</taxon>
        <taxon>Zobellia</taxon>
    </lineage>
</organism>
<feature type="transmembrane region" description="Helical" evidence="1">
    <location>
        <begin position="7"/>
        <end position="27"/>
    </location>
</feature>
<proteinExistence type="predicted"/>
<keyword evidence="1" id="KW-0472">Membrane</keyword>
<dbReference type="Proteomes" id="UP000540519">
    <property type="component" value="Unassembled WGS sequence"/>
</dbReference>
<dbReference type="GO" id="GO:0004177">
    <property type="term" value="F:aminopeptidase activity"/>
    <property type="evidence" value="ECO:0007669"/>
    <property type="project" value="TreeGrafter"/>
</dbReference>
<evidence type="ECO:0000313" key="2">
    <source>
        <dbReference type="EMBL" id="MUH35703.1"/>
    </source>
</evidence>
<accession>A0A7X3D1N0</accession>
<dbReference type="OrthoDB" id="9786424at2"/>
<evidence type="ECO:0008006" key="4">
    <source>
        <dbReference type="Google" id="ProtNLM"/>
    </source>
</evidence>
<evidence type="ECO:0000256" key="1">
    <source>
        <dbReference type="SAM" id="Phobius"/>
    </source>
</evidence>
<keyword evidence="1" id="KW-0812">Transmembrane</keyword>
<dbReference type="GO" id="GO:0005829">
    <property type="term" value="C:cytosol"/>
    <property type="evidence" value="ECO:0007669"/>
    <property type="project" value="TreeGrafter"/>
</dbReference>
<dbReference type="Gene3D" id="3.40.390.10">
    <property type="entry name" value="Collagenase (Catalytic Domain)"/>
    <property type="match status" value="1"/>
</dbReference>
<dbReference type="PANTHER" id="PTHR30164:SF2">
    <property type="entry name" value="PROTEIN MTFA"/>
    <property type="match status" value="1"/>
</dbReference>
<comment type="caution">
    <text evidence="2">The sequence shown here is derived from an EMBL/GenBank/DDBJ whole genome shotgun (WGS) entry which is preliminary data.</text>
</comment>
<dbReference type="PANTHER" id="PTHR30164">
    <property type="entry name" value="MTFA PEPTIDASE"/>
    <property type="match status" value="1"/>
</dbReference>
<reference evidence="2 3" key="1">
    <citation type="journal article" date="2019" name="Mar. Drugs">
        <title>Comparative Genomics and CAZyme Genome Repertoires of Marine Zobellia amurskyensis KMM 3526(T) and Zobellia laminariae KMM 3676(T).</title>
        <authorList>
            <person name="Chernysheva N."/>
            <person name="Bystritskaya E."/>
            <person name="Stenkova A."/>
            <person name="Golovkin I."/>
            <person name="Nedashkovskaya O."/>
            <person name="Isaeva M."/>
        </authorList>
    </citation>
    <scope>NUCLEOTIDE SEQUENCE [LARGE SCALE GENOMIC DNA]</scope>
    <source>
        <strain evidence="2 3">KMM 3526</strain>
    </source>
</reference>
<name>A0A7X3D1N0_9FLAO</name>
<sequence>MFTEQNFKILAVVFLCIQAMYIVYYAAGLYHFNPFLRLKTLASLEKQLVAENFPIYAKLPLVLKEKCDRRIIWFRSRKKFVFYGDVAQKEELKLLLSASAILMTLGLKNYEMMRSLLRIVIYPSKYYSRINRRHHLGEYNPRFKTVIFSADTIWEGFRISDDNVNLALHEFAHALSFEMIKKNSWEARKFRVGLKKIKELFLREGYAQKLADSNYFREYGMTNLQEFFSVAVENYAETPHMFLADFPELYGIIQKMLSFDFQVFPEELSGEVVVES</sequence>
<gene>
    <name evidence="2" type="ORF">D9O36_07620</name>
</gene>
<keyword evidence="3" id="KW-1185">Reference proteome</keyword>
<dbReference type="CDD" id="cd20170">
    <property type="entry name" value="Peptidase_M90-like"/>
    <property type="match status" value="1"/>
</dbReference>
<keyword evidence="1" id="KW-1133">Transmembrane helix</keyword>
<dbReference type="EMBL" id="RCNR01000010">
    <property type="protein sequence ID" value="MUH35703.1"/>
    <property type="molecule type" value="Genomic_DNA"/>
</dbReference>
<dbReference type="Pfam" id="PF06167">
    <property type="entry name" value="Peptidase_M90"/>
    <property type="match status" value="1"/>
</dbReference>
<evidence type="ECO:0000313" key="3">
    <source>
        <dbReference type="Proteomes" id="UP000540519"/>
    </source>
</evidence>